<evidence type="ECO:0008006" key="4">
    <source>
        <dbReference type="Google" id="ProtNLM"/>
    </source>
</evidence>
<dbReference type="InterPro" id="IPR004386">
    <property type="entry name" value="Toxin_YafQ-like"/>
</dbReference>
<dbReference type="Gene3D" id="3.30.2310.20">
    <property type="entry name" value="RelE-like"/>
    <property type="match status" value="1"/>
</dbReference>
<dbReference type="Proteomes" id="UP000034877">
    <property type="component" value="Unassembled WGS sequence"/>
</dbReference>
<accession>A0A0G1WK68</accession>
<evidence type="ECO:0000313" key="3">
    <source>
        <dbReference type="Proteomes" id="UP000034877"/>
    </source>
</evidence>
<sequence>MQIDFAERFIKQLRKAPKSVQKSARERIEIFASDRFHPLLNNHVLSGKYQGYRSINITGDWRAVFRMIDNNTVYFEMLGTHSKLYK</sequence>
<dbReference type="InterPro" id="IPR007712">
    <property type="entry name" value="RelE/ParE_toxin"/>
</dbReference>
<evidence type="ECO:0000256" key="1">
    <source>
        <dbReference type="ARBA" id="ARBA00022649"/>
    </source>
</evidence>
<organism evidence="2 3">
    <name type="scientific">Candidatus Amesbacteria bacterium GW2011_GWC1_48_10</name>
    <dbReference type="NCBI Taxonomy" id="1618365"/>
    <lineage>
        <taxon>Bacteria</taxon>
        <taxon>Candidatus Amesiibacteriota</taxon>
    </lineage>
</organism>
<dbReference type="NCBIfam" id="TIGR02385">
    <property type="entry name" value="RelE_StbE"/>
    <property type="match status" value="1"/>
</dbReference>
<gene>
    <name evidence="2" type="ORF">UY22_C0050G0003</name>
</gene>
<name>A0A0G1WK68_9BACT</name>
<keyword evidence="1" id="KW-1277">Toxin-antitoxin system</keyword>
<dbReference type="SUPFAM" id="SSF143011">
    <property type="entry name" value="RelE-like"/>
    <property type="match status" value="1"/>
</dbReference>
<dbReference type="InterPro" id="IPR035093">
    <property type="entry name" value="RelE/ParE_toxin_dom_sf"/>
</dbReference>
<dbReference type="EMBL" id="LCPE01000050">
    <property type="protein sequence ID" value="KKU90728.1"/>
    <property type="molecule type" value="Genomic_DNA"/>
</dbReference>
<proteinExistence type="predicted"/>
<dbReference type="Pfam" id="PF15738">
    <property type="entry name" value="YafQ_toxin"/>
    <property type="match status" value="1"/>
</dbReference>
<evidence type="ECO:0000313" key="2">
    <source>
        <dbReference type="EMBL" id="KKU90728.1"/>
    </source>
</evidence>
<protein>
    <recommendedName>
        <fullName evidence="4">Plasmid stabilization system</fullName>
    </recommendedName>
</protein>
<dbReference type="AlphaFoldDB" id="A0A0G1WK68"/>
<reference evidence="2 3" key="1">
    <citation type="journal article" date="2015" name="Nature">
        <title>rRNA introns, odd ribosomes, and small enigmatic genomes across a large radiation of phyla.</title>
        <authorList>
            <person name="Brown C.T."/>
            <person name="Hug L.A."/>
            <person name="Thomas B.C."/>
            <person name="Sharon I."/>
            <person name="Castelle C.J."/>
            <person name="Singh A."/>
            <person name="Wilkins M.J."/>
            <person name="Williams K.H."/>
            <person name="Banfield J.F."/>
        </authorList>
    </citation>
    <scope>NUCLEOTIDE SEQUENCE [LARGE SCALE GENOMIC DNA]</scope>
</reference>
<comment type="caution">
    <text evidence="2">The sequence shown here is derived from an EMBL/GenBank/DDBJ whole genome shotgun (WGS) entry which is preliminary data.</text>
</comment>